<dbReference type="AlphaFoldDB" id="A0A1D2QLB9"/>
<accession>A0A1D2QLB9</accession>
<reference evidence="2 3" key="1">
    <citation type="journal article" date="2016" name="Appl. Environ. Microbiol.">
        <title>Lack of Overt Genome Reduction in the Bryostatin-Producing Bryozoan Symbiont "Candidatus Endobugula sertula".</title>
        <authorList>
            <person name="Miller I.J."/>
            <person name="Vanee N."/>
            <person name="Fong S.S."/>
            <person name="Lim-Fong G.E."/>
            <person name="Kwan J.C."/>
        </authorList>
    </citation>
    <scope>NUCLEOTIDE SEQUENCE [LARGE SCALE GENOMIC DNA]</scope>
    <source>
        <strain evidence="2">AB1-4</strain>
    </source>
</reference>
<dbReference type="STRING" id="62101.AB835_14580"/>
<gene>
    <name evidence="2" type="ORF">AB835_14580</name>
</gene>
<comment type="caution">
    <text evidence="2">The sequence shown here is derived from an EMBL/GenBank/DDBJ whole genome shotgun (WGS) entry which is preliminary data.</text>
</comment>
<name>A0A1D2QLB9_9GAMM</name>
<evidence type="ECO:0000256" key="1">
    <source>
        <dbReference type="SAM" id="MobiDB-lite"/>
    </source>
</evidence>
<sequence>MSTKNAGNAEDIDSLKEEIAQLKSQLDSLNAKQSKKSSNPEGDFNDFSNEFSRSVADTNRDINNEVTRLIRSYSDAAAAFYSDIGNVANVATEEFNKRTESDGNDAVKNLNALPNHLYGAYLKALNESAKIPSKVLSTFKESYQKEQSAKA</sequence>
<organism evidence="2 3">
    <name type="scientific">Candidatus Endobugula sertula</name>
    <name type="common">Bugula neritina bacterial symbiont</name>
    <dbReference type="NCBI Taxonomy" id="62101"/>
    <lineage>
        <taxon>Bacteria</taxon>
        <taxon>Pseudomonadati</taxon>
        <taxon>Pseudomonadota</taxon>
        <taxon>Gammaproteobacteria</taxon>
        <taxon>Cellvibrionales</taxon>
        <taxon>Cellvibrionaceae</taxon>
        <taxon>Candidatus Endobugula</taxon>
    </lineage>
</organism>
<dbReference type="Proteomes" id="UP000242502">
    <property type="component" value="Unassembled WGS sequence"/>
</dbReference>
<feature type="region of interest" description="Disordered" evidence="1">
    <location>
        <begin position="26"/>
        <end position="50"/>
    </location>
</feature>
<evidence type="ECO:0000313" key="2">
    <source>
        <dbReference type="EMBL" id="ODS22368.1"/>
    </source>
</evidence>
<dbReference type="EMBL" id="MDLC01000093">
    <property type="protein sequence ID" value="ODS22368.1"/>
    <property type="molecule type" value="Genomic_DNA"/>
</dbReference>
<proteinExistence type="predicted"/>
<evidence type="ECO:0000313" key="3">
    <source>
        <dbReference type="Proteomes" id="UP000242502"/>
    </source>
</evidence>
<protein>
    <submittedName>
        <fullName evidence="2">Uncharacterized protein</fullName>
    </submittedName>
</protein>